<dbReference type="PANTHER" id="PTHR24401">
    <property type="entry name" value="SI:CH211-243P7.3-RELATED"/>
    <property type="match status" value="1"/>
</dbReference>
<organism evidence="3 4">
    <name type="scientific">Betta splendens</name>
    <name type="common">Siamese fighting fish</name>
    <dbReference type="NCBI Taxonomy" id="158456"/>
    <lineage>
        <taxon>Eukaryota</taxon>
        <taxon>Metazoa</taxon>
        <taxon>Chordata</taxon>
        <taxon>Craniata</taxon>
        <taxon>Vertebrata</taxon>
        <taxon>Euteleostomi</taxon>
        <taxon>Actinopterygii</taxon>
        <taxon>Neopterygii</taxon>
        <taxon>Teleostei</taxon>
        <taxon>Neoteleostei</taxon>
        <taxon>Acanthomorphata</taxon>
        <taxon>Anabantaria</taxon>
        <taxon>Anabantiformes</taxon>
        <taxon>Anabantoidei</taxon>
        <taxon>Osphronemidae</taxon>
        <taxon>Betta</taxon>
    </lineage>
</organism>
<reference evidence="4" key="1">
    <citation type="submission" date="2025-08" db="UniProtKB">
        <authorList>
            <consortium name="RefSeq"/>
        </authorList>
    </citation>
    <scope>IDENTIFICATION</scope>
</reference>
<sequence>MSTVYRSPYEDEDEYEFMYRYFLDSIRRSEGTSLPGEEKGLPKTSPGAAEPTHCTGPCRDIPPSRGSPCTVTTAVSGTAGVAVRPVRTRTFPLACGERRRLYEVLKTRTSSFRPSSWPEDDDDDELAAASQAVEDRIKSQKSHSRDPLPLNSPSKTSKHALHPPDEKRHSASQNTSAAWLDEPESTVQPTEAPSTSQGGVPPLQTPLSDLPVELDGWVRLWEKPDGIPSADIHWLKEDTTRGMFTAVHVYKDNTGVLKRRRVMASDRMWFYPPEPPAYVGGVLPGPQLFFRSRLFVWRPVGVWRCSLKCPRGDKCVGAGKDVHLYKSGYHHRV</sequence>
<evidence type="ECO:0000259" key="2">
    <source>
        <dbReference type="Pfam" id="PF20499"/>
    </source>
</evidence>
<feature type="compositionally biased region" description="Basic and acidic residues" evidence="1">
    <location>
        <begin position="133"/>
        <end position="146"/>
    </location>
</feature>
<dbReference type="InterPro" id="IPR046616">
    <property type="entry name" value="DUF6729"/>
</dbReference>
<feature type="region of interest" description="Disordered" evidence="1">
    <location>
        <begin position="30"/>
        <end position="70"/>
    </location>
</feature>
<evidence type="ECO:0000313" key="3">
    <source>
        <dbReference type="Proteomes" id="UP000515150"/>
    </source>
</evidence>
<evidence type="ECO:0000313" key="4">
    <source>
        <dbReference type="RefSeq" id="XP_040925631.1"/>
    </source>
</evidence>
<dbReference type="GeneID" id="114850476"/>
<dbReference type="PANTHER" id="PTHR24401:SF29">
    <property type="entry name" value="SI:CH211-243P7.3-RELATED"/>
    <property type="match status" value="1"/>
</dbReference>
<keyword evidence="3" id="KW-1185">Reference proteome</keyword>
<dbReference type="AlphaFoldDB" id="A0A6P7KJK5"/>
<dbReference type="RefSeq" id="XP_040925631.1">
    <property type="nucleotide sequence ID" value="XM_041069697.2"/>
</dbReference>
<gene>
    <name evidence="4" type="primary">LOC114850476</name>
</gene>
<feature type="compositionally biased region" description="Basic and acidic residues" evidence="1">
    <location>
        <begin position="30"/>
        <end position="41"/>
    </location>
</feature>
<feature type="compositionally biased region" description="Polar residues" evidence="1">
    <location>
        <begin position="185"/>
        <end position="198"/>
    </location>
</feature>
<dbReference type="Pfam" id="PF20499">
    <property type="entry name" value="DUF6729"/>
    <property type="match status" value="1"/>
</dbReference>
<dbReference type="KEGG" id="bspl:114850476"/>
<protein>
    <submittedName>
        <fullName evidence="4">Uncharacterized protein LOC114850476</fullName>
    </submittedName>
</protein>
<proteinExistence type="predicted"/>
<dbReference type="OrthoDB" id="8960663at2759"/>
<accession>A0A6P7KJK5</accession>
<feature type="domain" description="DUF6729" evidence="2">
    <location>
        <begin position="261"/>
        <end position="333"/>
    </location>
</feature>
<evidence type="ECO:0000256" key="1">
    <source>
        <dbReference type="SAM" id="MobiDB-lite"/>
    </source>
</evidence>
<name>A0A6P7KJK5_BETSP</name>
<feature type="region of interest" description="Disordered" evidence="1">
    <location>
        <begin position="108"/>
        <end position="208"/>
    </location>
</feature>
<dbReference type="Proteomes" id="UP000515150">
    <property type="component" value="Unplaced"/>
</dbReference>